<dbReference type="GO" id="GO:1990281">
    <property type="term" value="C:efflux pump complex"/>
    <property type="evidence" value="ECO:0007669"/>
    <property type="project" value="TreeGrafter"/>
</dbReference>
<feature type="signal peptide" evidence="9">
    <location>
        <begin position="1"/>
        <end position="17"/>
    </location>
</feature>
<keyword evidence="13" id="KW-1185">Reference proteome</keyword>
<dbReference type="SUPFAM" id="SSF56954">
    <property type="entry name" value="Outer membrane efflux proteins (OEP)"/>
    <property type="match status" value="1"/>
</dbReference>
<accession>A0AAE6JJA4</accession>
<dbReference type="EMBL" id="CP043451">
    <property type="protein sequence ID" value="QEM06458.1"/>
    <property type="molecule type" value="Genomic_DNA"/>
</dbReference>
<feature type="coiled-coil region" evidence="8">
    <location>
        <begin position="123"/>
        <end position="150"/>
    </location>
</feature>
<keyword evidence="5" id="KW-0812">Transmembrane</keyword>
<dbReference type="Pfam" id="PF02321">
    <property type="entry name" value="OEP"/>
    <property type="match status" value="1"/>
</dbReference>
<evidence type="ECO:0000256" key="3">
    <source>
        <dbReference type="ARBA" id="ARBA00022448"/>
    </source>
</evidence>
<keyword evidence="6" id="KW-0472">Membrane</keyword>
<dbReference type="InterPro" id="IPR003423">
    <property type="entry name" value="OMP_efflux"/>
</dbReference>
<organism evidence="10 12">
    <name type="scientific">Mucilaginibacter rubeus</name>
    <dbReference type="NCBI Taxonomy" id="2027860"/>
    <lineage>
        <taxon>Bacteria</taxon>
        <taxon>Pseudomonadati</taxon>
        <taxon>Bacteroidota</taxon>
        <taxon>Sphingobacteriia</taxon>
        <taxon>Sphingobacteriales</taxon>
        <taxon>Sphingobacteriaceae</taxon>
        <taxon>Mucilaginibacter</taxon>
    </lineage>
</organism>
<evidence type="ECO:0000313" key="12">
    <source>
        <dbReference type="Proteomes" id="UP000250557"/>
    </source>
</evidence>
<dbReference type="InterPro" id="IPR051906">
    <property type="entry name" value="TolC-like"/>
</dbReference>
<dbReference type="Proteomes" id="UP000663940">
    <property type="component" value="Chromosome"/>
</dbReference>
<reference evidence="10 12" key="1">
    <citation type="submission" date="2019-08" db="EMBL/GenBank/DDBJ databases">
        <title>Comparative genome analysis confer to the adaptation heavy metal polluted environment.</title>
        <authorList>
            <person name="Li Y."/>
        </authorList>
    </citation>
    <scope>NUCLEOTIDE SEQUENCE [LARGE SCALE GENOMIC DNA]</scope>
    <source>
        <strain evidence="10 12">P2</strain>
    </source>
</reference>
<evidence type="ECO:0000313" key="13">
    <source>
        <dbReference type="Proteomes" id="UP000663940"/>
    </source>
</evidence>
<dbReference type="EMBL" id="CP071880">
    <property type="protein sequence ID" value="QTE51014.1"/>
    <property type="molecule type" value="Genomic_DNA"/>
</dbReference>
<dbReference type="GO" id="GO:0015288">
    <property type="term" value="F:porin activity"/>
    <property type="evidence" value="ECO:0007669"/>
    <property type="project" value="TreeGrafter"/>
</dbReference>
<evidence type="ECO:0000256" key="2">
    <source>
        <dbReference type="ARBA" id="ARBA00007613"/>
    </source>
</evidence>
<keyword evidence="4" id="KW-1134">Transmembrane beta strand</keyword>
<dbReference type="GO" id="GO:0015562">
    <property type="term" value="F:efflux transmembrane transporter activity"/>
    <property type="evidence" value="ECO:0007669"/>
    <property type="project" value="InterPro"/>
</dbReference>
<evidence type="ECO:0000256" key="1">
    <source>
        <dbReference type="ARBA" id="ARBA00004442"/>
    </source>
</evidence>
<sequence>MRKLCLLLTLIPVLAMAQSNPPQKFTLQSALDYAKINYPFIKAKQAQKSKAEYELKSSKADYLPNLSVQDQYLYSTNNSVTGSFFPNDGLGIPVSGGIRAVNDYQGVWDSFSTLFVNWNIFNFGRVKAQVKNARQKVDQAELDLENEVFKHQVTVADSYLLYIISEKLTALQQKNLDRAKVVHDAVIAAVSSGLRPGADSSFVEAELSKAKLLLLQSKETESEQKSRLASLLGLNNENFEVDTASYNQVVPKQLQNPEVSIDTHPQIKLYQSNLLIDKSRGQIIRRSVLPSVSFLGGGWARGSGIDNATNAASTSFSKGVGYQVYNYMVGVSMKWSITGLLKGGRDYKANEQQYFSDKYLLDDQKLKLNESLRTARMKEELALEQAKQAPVQLNSAVEAYQEAYARYQSGLSTLPEYYQAFYLLNRAEIDQSYANNKVWRALLLNAASTGDLNIFTSQLNNQ</sequence>
<evidence type="ECO:0000256" key="9">
    <source>
        <dbReference type="SAM" id="SignalP"/>
    </source>
</evidence>
<gene>
    <name evidence="10" type="ORF">DIU31_024165</name>
    <name evidence="11" type="ORF">J3L21_03280</name>
</gene>
<name>A0AAE6JJA4_9SPHI</name>
<evidence type="ECO:0000256" key="6">
    <source>
        <dbReference type="ARBA" id="ARBA00023136"/>
    </source>
</evidence>
<dbReference type="GO" id="GO:0009279">
    <property type="term" value="C:cell outer membrane"/>
    <property type="evidence" value="ECO:0007669"/>
    <property type="project" value="UniProtKB-SubCell"/>
</dbReference>
<reference evidence="11 13" key="2">
    <citation type="submission" date="2021-03" db="EMBL/GenBank/DDBJ databases">
        <title>Mucilaginibacter strains isolated from gold and copper mining confer multi heavy-metal resistance.</title>
        <authorList>
            <person name="Li Y."/>
        </authorList>
    </citation>
    <scope>NUCLEOTIDE SEQUENCE [LARGE SCALE GENOMIC DNA]</scope>
    <source>
        <strain evidence="11 13">P2-4</strain>
    </source>
</reference>
<dbReference type="Gene3D" id="1.20.1600.10">
    <property type="entry name" value="Outer membrane efflux proteins (OEP)"/>
    <property type="match status" value="1"/>
</dbReference>
<evidence type="ECO:0000313" key="10">
    <source>
        <dbReference type="EMBL" id="QEM06458.1"/>
    </source>
</evidence>
<dbReference type="AlphaFoldDB" id="A0AAE6JJA4"/>
<comment type="subcellular location">
    <subcellularLocation>
        <location evidence="1">Cell outer membrane</location>
    </subcellularLocation>
</comment>
<dbReference type="PANTHER" id="PTHR30026:SF20">
    <property type="entry name" value="OUTER MEMBRANE PROTEIN TOLC"/>
    <property type="match status" value="1"/>
</dbReference>
<evidence type="ECO:0000313" key="11">
    <source>
        <dbReference type="EMBL" id="QTE51014.1"/>
    </source>
</evidence>
<proteinExistence type="inferred from homology"/>
<keyword evidence="7" id="KW-0998">Cell outer membrane</keyword>
<evidence type="ECO:0000256" key="7">
    <source>
        <dbReference type="ARBA" id="ARBA00023237"/>
    </source>
</evidence>
<feature type="chain" id="PRO_5042297919" evidence="9">
    <location>
        <begin position="18"/>
        <end position="462"/>
    </location>
</feature>
<dbReference type="RefSeq" id="WP_112653425.1">
    <property type="nucleotide sequence ID" value="NZ_CP043451.1"/>
</dbReference>
<evidence type="ECO:0000256" key="5">
    <source>
        <dbReference type="ARBA" id="ARBA00022692"/>
    </source>
</evidence>
<evidence type="ECO:0000256" key="8">
    <source>
        <dbReference type="SAM" id="Coils"/>
    </source>
</evidence>
<evidence type="ECO:0000256" key="4">
    <source>
        <dbReference type="ARBA" id="ARBA00022452"/>
    </source>
</evidence>
<dbReference type="Proteomes" id="UP000250557">
    <property type="component" value="Chromosome"/>
</dbReference>
<keyword evidence="8" id="KW-0175">Coiled coil</keyword>
<keyword evidence="9" id="KW-0732">Signal</keyword>
<protein>
    <submittedName>
        <fullName evidence="10">TolC family protein</fullName>
    </submittedName>
</protein>
<keyword evidence="3" id="KW-0813">Transport</keyword>
<comment type="similarity">
    <text evidence="2">Belongs to the outer membrane factor (OMF) (TC 1.B.17) family.</text>
</comment>
<dbReference type="PANTHER" id="PTHR30026">
    <property type="entry name" value="OUTER MEMBRANE PROTEIN TOLC"/>
    <property type="match status" value="1"/>
</dbReference>